<dbReference type="EMBL" id="ATDL01000001">
    <property type="protein sequence ID" value="ERJ61466.1"/>
    <property type="molecule type" value="Genomic_DNA"/>
</dbReference>
<dbReference type="Proteomes" id="UP000016584">
    <property type="component" value="Unassembled WGS sequence"/>
</dbReference>
<evidence type="ECO:0000313" key="2">
    <source>
        <dbReference type="Proteomes" id="UP000016584"/>
    </source>
</evidence>
<reference evidence="1 2" key="1">
    <citation type="journal article" date="2013" name="Genome Announc.">
        <title>The Draft Genome Sequence of Sphingomonas paucimobilis Strain HER1398 (Proteobacteria), Host to the Giant PAU Phage, Indicates That It Is a Member of the Genus Sphingobacterium (Bacteroidetes).</title>
        <authorList>
            <person name="White R.A.III."/>
            <person name="Suttle C.A."/>
        </authorList>
    </citation>
    <scope>NUCLEOTIDE SEQUENCE [LARGE SCALE GENOMIC DNA]</scope>
    <source>
        <strain evidence="1 2">HER1398</strain>
    </source>
</reference>
<sequence length="342" mass="40369">MKRFFFDQNYFLVDKNCEFKYLERVSSFDKDTNKFAGTFKDFDPNGRLILTGQYQDGKKQGEFKAFHPNGALKWESNFTDDIPSGSWKYYYPDGKPMLFVTLAQDNFYINQYWNRQGEQLVKDGEGKYDIDLPIIGFTDHGYTKFNRQGKVKNGQPDGIWYISFVNEQKRQERTLLFIEQYENGVLNGKRFEEGFEHLMIAEEDFVFTPNDYFPRAEFMLSKKCSFDEFTGFNVFIANKFMHYLNEVGYIKGQDSEKEMEITYQVSVSKNGIPSGIQLKQSESFSKEEKFYLNQMLNQIGYYLPSFYQNDPIADILSIKFIIQYQDRKIHISPVQIQREKGV</sequence>
<dbReference type="InterPro" id="IPR011652">
    <property type="entry name" value="MORN_2"/>
</dbReference>
<dbReference type="eggNOG" id="COG2849">
    <property type="taxonomic scope" value="Bacteria"/>
</dbReference>
<gene>
    <name evidence="1" type="ORF">M472_22165</name>
</gene>
<dbReference type="Pfam" id="PF07661">
    <property type="entry name" value="MORN_2"/>
    <property type="match status" value="2"/>
</dbReference>
<evidence type="ECO:0000313" key="1">
    <source>
        <dbReference type="EMBL" id="ERJ61466.1"/>
    </source>
</evidence>
<protein>
    <recommendedName>
        <fullName evidence="3">MORN repeat protein</fullName>
    </recommendedName>
</protein>
<dbReference type="PATRIC" id="fig|1346330.5.peg.126"/>
<dbReference type="STRING" id="1346330.M472_22165"/>
<keyword evidence="2" id="KW-1185">Reference proteome</keyword>
<evidence type="ECO:0008006" key="3">
    <source>
        <dbReference type="Google" id="ProtNLM"/>
    </source>
</evidence>
<comment type="caution">
    <text evidence="1">The sequence shown here is derived from an EMBL/GenBank/DDBJ whole genome shotgun (WGS) entry which is preliminary data.</text>
</comment>
<dbReference type="AlphaFoldDB" id="U2HI96"/>
<accession>U2HI96</accession>
<organism evidence="1 2">
    <name type="scientific">Sphingobacterium paucimobilis HER1398</name>
    <dbReference type="NCBI Taxonomy" id="1346330"/>
    <lineage>
        <taxon>Bacteria</taxon>
        <taxon>Pseudomonadati</taxon>
        <taxon>Bacteroidota</taxon>
        <taxon>Sphingobacteriia</taxon>
        <taxon>Sphingobacteriales</taxon>
        <taxon>Sphingobacteriaceae</taxon>
        <taxon>Sphingobacterium</taxon>
    </lineage>
</organism>
<dbReference type="Gene3D" id="2.20.110.10">
    <property type="entry name" value="Histone H3 K4-specific methyltransferase SET7/9 N-terminal domain"/>
    <property type="match status" value="1"/>
</dbReference>
<name>U2HI96_9SPHI</name>
<dbReference type="SUPFAM" id="SSF82185">
    <property type="entry name" value="Histone H3 K4-specific methyltransferase SET7/9 N-terminal domain"/>
    <property type="match status" value="1"/>
</dbReference>
<proteinExistence type="predicted"/>